<evidence type="ECO:0000256" key="5">
    <source>
        <dbReference type="ARBA" id="ARBA00023014"/>
    </source>
</evidence>
<dbReference type="KEGG" id="svp:Pan189_05440"/>
<keyword evidence="4" id="KW-0408">Iron</keyword>
<dbReference type="PROSITE" id="PS50042">
    <property type="entry name" value="CNMP_BINDING_3"/>
    <property type="match status" value="2"/>
</dbReference>
<feature type="domain" description="4Fe-4S ferredoxin-type" evidence="7">
    <location>
        <begin position="714"/>
        <end position="742"/>
    </location>
</feature>
<dbReference type="EC" id="1.12.1.3" evidence="8"/>
<evidence type="ECO:0000256" key="1">
    <source>
        <dbReference type="ARBA" id="ARBA00022485"/>
    </source>
</evidence>
<dbReference type="PROSITE" id="PS51379">
    <property type="entry name" value="4FE4S_FER_2"/>
    <property type="match status" value="4"/>
</dbReference>
<evidence type="ECO:0000259" key="6">
    <source>
        <dbReference type="PROSITE" id="PS50042"/>
    </source>
</evidence>
<dbReference type="Proteomes" id="UP000317318">
    <property type="component" value="Chromosome"/>
</dbReference>
<dbReference type="Pfam" id="PF00027">
    <property type="entry name" value="cNMP_binding"/>
    <property type="match status" value="1"/>
</dbReference>
<dbReference type="CDD" id="cd00038">
    <property type="entry name" value="CAP_ED"/>
    <property type="match status" value="2"/>
</dbReference>
<dbReference type="AlphaFoldDB" id="A0A517QX00"/>
<dbReference type="SUPFAM" id="SSF51206">
    <property type="entry name" value="cAMP-binding domain-like"/>
    <property type="match status" value="2"/>
</dbReference>
<dbReference type="PANTHER" id="PTHR42859:SF17">
    <property type="entry name" value="ELECTRON TRANSPORT PROTEIN HYDN-RELATED"/>
    <property type="match status" value="1"/>
</dbReference>
<dbReference type="InterPro" id="IPR018490">
    <property type="entry name" value="cNMP-bd_dom_sf"/>
</dbReference>
<dbReference type="SUPFAM" id="SSF54862">
    <property type="entry name" value="4Fe-4S ferredoxins"/>
    <property type="match status" value="2"/>
</dbReference>
<dbReference type="Gene3D" id="3.10.20.740">
    <property type="match status" value="1"/>
</dbReference>
<evidence type="ECO:0000313" key="8">
    <source>
        <dbReference type="EMBL" id="QDT36189.1"/>
    </source>
</evidence>
<dbReference type="PANTHER" id="PTHR42859">
    <property type="entry name" value="OXIDOREDUCTASE"/>
    <property type="match status" value="1"/>
</dbReference>
<dbReference type="EMBL" id="CP036268">
    <property type="protein sequence ID" value="QDT36189.1"/>
    <property type="molecule type" value="Genomic_DNA"/>
</dbReference>
<sequence>MALDLNPTTGDEILQYTVEGQLVSLEPADEQMINQFVSVTIDGRAITVPRVQIARDANAEPIRDAAGNAQYRYTTIYDAANEAYSKLHEQNPIHVLCHREHMEPAAVCRVCMVEVRSEGRSEGSLAPACHRLVDDKTDIFTAKTSDKVKSVVGMVTELLSSDQPDPREHLNPTRESDITQELSSIAREVGVGVPRFGRSSANRGQDRSSSMIDVDHSACILCDRCVRACQTVVKNDIISRTGRGYAAKISFDLNDPMGQSNCVSCGECAISCPTDALSFKEGSKHQLPDYAEDISFVELRKSFPLVRDLPPRLLQFNERAFWRRSLKKGDTVFEEGEHGSTAFLIESGRFEVKRRERGKTESKPESFFGLFNSFKTVVRDSQGENSGGVGEAVAGHDENGRTILDEKDLLFGEMTCLSNYPRSATVVALDDDCSVIEIRRNLLQALKRNLKTRRILDERFRRSAISSFLGQIDILRPLKNDGQKFNEITEYLRDRVQLIEVNPGQTIYQQGGPADSVDLVRIGFVKVSTTTANGEEFVRSYVGPNSCIGELACISGFPDAGEEIKQLLPEAVRGRRTATCTAVDHVELLRIPADKFAELYRSNSDFREQIDKVAIKRLQADDTVNFNPESMGLGEFLEQGLQNARSLLVLDLHKCTRCDECVRACADAHEGVTRLIRDGMRFDKFLVASSCRACLDPTCMVGCPVDAIHRGDSGEMKIENWCIGCGECADNCPYGNINMHEVKANATTALGWLRGGGSSRDAPIQGRDGKAELQVRATICDLCQSPGGRSADDTSENVDNTLIKKLKKREPACVYACPHDAAHRMRGSELLEEIRKDRGIAALEIQ</sequence>
<evidence type="ECO:0000256" key="2">
    <source>
        <dbReference type="ARBA" id="ARBA00022723"/>
    </source>
</evidence>
<name>A0A517QX00_9PLAN</name>
<dbReference type="InterPro" id="IPR000595">
    <property type="entry name" value="cNMP-bd_dom"/>
</dbReference>
<dbReference type="SMART" id="SM00100">
    <property type="entry name" value="cNMP"/>
    <property type="match status" value="2"/>
</dbReference>
<dbReference type="InterPro" id="IPR017900">
    <property type="entry name" value="4Fe4S_Fe_S_CS"/>
</dbReference>
<feature type="domain" description="Cyclic nucleotide-binding" evidence="6">
    <location>
        <begin position="305"/>
        <end position="446"/>
    </location>
</feature>
<reference evidence="8 9" key="1">
    <citation type="submission" date="2019-02" db="EMBL/GenBank/DDBJ databases">
        <title>Deep-cultivation of Planctomycetes and their phenomic and genomic characterization uncovers novel biology.</title>
        <authorList>
            <person name="Wiegand S."/>
            <person name="Jogler M."/>
            <person name="Boedeker C."/>
            <person name="Pinto D."/>
            <person name="Vollmers J."/>
            <person name="Rivas-Marin E."/>
            <person name="Kohn T."/>
            <person name="Peeters S.H."/>
            <person name="Heuer A."/>
            <person name="Rast P."/>
            <person name="Oberbeckmann S."/>
            <person name="Bunk B."/>
            <person name="Jeske O."/>
            <person name="Meyerdierks A."/>
            <person name="Storesund J.E."/>
            <person name="Kallscheuer N."/>
            <person name="Luecker S."/>
            <person name="Lage O.M."/>
            <person name="Pohl T."/>
            <person name="Merkel B.J."/>
            <person name="Hornburger P."/>
            <person name="Mueller R.-W."/>
            <person name="Bruemmer F."/>
            <person name="Labrenz M."/>
            <person name="Spormann A.M."/>
            <person name="Op den Camp H."/>
            <person name="Overmann J."/>
            <person name="Amann R."/>
            <person name="Jetten M.S.M."/>
            <person name="Mascher T."/>
            <person name="Medema M.H."/>
            <person name="Devos D.P."/>
            <person name="Kaster A.-K."/>
            <person name="Ovreas L."/>
            <person name="Rohde M."/>
            <person name="Galperin M.Y."/>
            <person name="Jogler C."/>
        </authorList>
    </citation>
    <scope>NUCLEOTIDE SEQUENCE [LARGE SCALE GENOMIC DNA]</scope>
    <source>
        <strain evidence="8 9">Pan189</strain>
    </source>
</reference>
<accession>A0A517QX00</accession>
<feature type="domain" description="4Fe-4S ferredoxin-type" evidence="7">
    <location>
        <begin position="646"/>
        <end position="674"/>
    </location>
</feature>
<dbReference type="GO" id="GO:0046872">
    <property type="term" value="F:metal ion binding"/>
    <property type="evidence" value="ECO:0007669"/>
    <property type="project" value="UniProtKB-KW"/>
</dbReference>
<gene>
    <name evidence="8" type="primary">hndD</name>
    <name evidence="8" type="ORF">Pan189_05440</name>
</gene>
<dbReference type="RefSeq" id="WP_145362410.1">
    <property type="nucleotide sequence ID" value="NZ_CP036268.1"/>
</dbReference>
<proteinExistence type="predicted"/>
<dbReference type="OrthoDB" id="9810688at2"/>
<dbReference type="GO" id="GO:0050583">
    <property type="term" value="F:hydrogen dehydrogenase (NADP+) activity"/>
    <property type="evidence" value="ECO:0007669"/>
    <property type="project" value="UniProtKB-EC"/>
</dbReference>
<dbReference type="Pfam" id="PF12838">
    <property type="entry name" value="Fer4_7"/>
    <property type="match status" value="1"/>
</dbReference>
<keyword evidence="2" id="KW-0479">Metal-binding</keyword>
<dbReference type="Pfam" id="PF12800">
    <property type="entry name" value="Fer4_4"/>
    <property type="match status" value="2"/>
</dbReference>
<dbReference type="InterPro" id="IPR014710">
    <property type="entry name" value="RmlC-like_jellyroll"/>
</dbReference>
<keyword evidence="5" id="KW-0411">Iron-sulfur</keyword>
<organism evidence="8 9">
    <name type="scientific">Stratiformator vulcanicus</name>
    <dbReference type="NCBI Taxonomy" id="2527980"/>
    <lineage>
        <taxon>Bacteria</taxon>
        <taxon>Pseudomonadati</taxon>
        <taxon>Planctomycetota</taxon>
        <taxon>Planctomycetia</taxon>
        <taxon>Planctomycetales</taxon>
        <taxon>Planctomycetaceae</taxon>
        <taxon>Stratiformator</taxon>
    </lineage>
</organism>
<feature type="domain" description="Cyclic nucleotide-binding" evidence="6">
    <location>
        <begin position="492"/>
        <end position="617"/>
    </location>
</feature>
<dbReference type="GO" id="GO:0051539">
    <property type="term" value="F:4 iron, 4 sulfur cluster binding"/>
    <property type="evidence" value="ECO:0007669"/>
    <property type="project" value="UniProtKB-KW"/>
</dbReference>
<evidence type="ECO:0000313" key="9">
    <source>
        <dbReference type="Proteomes" id="UP000317318"/>
    </source>
</evidence>
<evidence type="ECO:0000256" key="3">
    <source>
        <dbReference type="ARBA" id="ARBA00022737"/>
    </source>
</evidence>
<dbReference type="InterPro" id="IPR050294">
    <property type="entry name" value="RnfB_subfamily"/>
</dbReference>
<feature type="domain" description="4Fe-4S ferredoxin-type" evidence="7">
    <location>
        <begin position="210"/>
        <end position="240"/>
    </location>
</feature>
<keyword evidence="1" id="KW-0004">4Fe-4S</keyword>
<protein>
    <submittedName>
        <fullName evidence="8">NADP-reducing hydrogenase subunit HndC</fullName>
        <ecNumber evidence="8">1.12.1.3</ecNumber>
    </submittedName>
</protein>
<dbReference type="Gene3D" id="2.60.120.10">
    <property type="entry name" value="Jelly Rolls"/>
    <property type="match status" value="2"/>
</dbReference>
<dbReference type="Pfam" id="PF00037">
    <property type="entry name" value="Fer4"/>
    <property type="match status" value="1"/>
</dbReference>
<dbReference type="CDD" id="cd16367">
    <property type="entry name" value="DMSOR_beta_like"/>
    <property type="match status" value="1"/>
</dbReference>
<dbReference type="PROSITE" id="PS00198">
    <property type="entry name" value="4FE4S_FER_1"/>
    <property type="match status" value="2"/>
</dbReference>
<keyword evidence="3" id="KW-0677">Repeat</keyword>
<keyword evidence="8" id="KW-0560">Oxidoreductase</keyword>
<evidence type="ECO:0000259" key="7">
    <source>
        <dbReference type="PROSITE" id="PS51379"/>
    </source>
</evidence>
<keyword evidence="9" id="KW-1185">Reference proteome</keyword>
<dbReference type="Gene3D" id="3.30.70.20">
    <property type="match status" value="3"/>
</dbReference>
<dbReference type="FunFam" id="3.30.70.20:FF:000035">
    <property type="entry name" value="Iron hydrogenase 1"/>
    <property type="match status" value="1"/>
</dbReference>
<feature type="domain" description="4Fe-4S ferredoxin-type" evidence="7">
    <location>
        <begin position="253"/>
        <end position="282"/>
    </location>
</feature>
<dbReference type="InterPro" id="IPR017896">
    <property type="entry name" value="4Fe4S_Fe-S-bd"/>
</dbReference>
<evidence type="ECO:0000256" key="4">
    <source>
        <dbReference type="ARBA" id="ARBA00023004"/>
    </source>
</evidence>